<feature type="compositionally biased region" description="Basic residues" evidence="1">
    <location>
        <begin position="90"/>
        <end position="99"/>
    </location>
</feature>
<keyword evidence="4" id="KW-1185">Reference proteome</keyword>
<sequence>MVSLSPVPSAAASRASWTTGAQPRQQRSQQQQQIQQQQQLQHPAQKHRWQQQQQQWQQDAAPAPAVPRHSYTQQQHQQQQHQEEQQQKQQRSRGSRFTGRRAPLRFAALSLVWFFCCSSSSDSTAAAAPAPPAAAATIPVELFSAKASQHLRFVFPHRALSLQEPAVSQNAESEKVLVDAEAANAADTPVALLQQHKTPVEAALQEVTKTFTPLLQHLPGRVTVGATAAVEAATAAAAADRISLALSLPLCLLNFGELNTRIGAGSFGEVFPFAKGPLEGGPCREMLAAAMAAAAEGTQGKYGVKIFRNEAIVHSLEAAMAGRTSYTPAALNNAQKVIRSIDLSDGLLRSAIQEALGSESPIAQLQQLQQQQLSGAAFVANHRSIEAAINANLYLGDLKLTGLILHRVLEVIKTMHPTLYKSIEGASPGDKASLLAAAGEKFGWAVPFGRVLVKDKNGRQLWGLLLKIYDGDIDVRISLKDDGSKLDVWSEPAGAPKGAAAKTPAAARNAYLKKVANDRNSLLSVSAKMLSPIVYMHNYFSFGHFDIKPANMLFEKNHE</sequence>
<organism evidence="3 4">
    <name type="scientific">Eimeria tenella</name>
    <name type="common">Coccidian parasite</name>
    <dbReference type="NCBI Taxonomy" id="5802"/>
    <lineage>
        <taxon>Eukaryota</taxon>
        <taxon>Sar</taxon>
        <taxon>Alveolata</taxon>
        <taxon>Apicomplexa</taxon>
        <taxon>Conoidasida</taxon>
        <taxon>Coccidia</taxon>
        <taxon>Eucoccidiorida</taxon>
        <taxon>Eimeriorina</taxon>
        <taxon>Eimeriidae</taxon>
        <taxon>Eimeria</taxon>
    </lineage>
</organism>
<evidence type="ECO:0000259" key="2">
    <source>
        <dbReference type="PROSITE" id="PS50011"/>
    </source>
</evidence>
<reference evidence="3" key="2">
    <citation type="submission" date="2013-10" db="EMBL/GenBank/DDBJ databases">
        <authorList>
            <person name="Aslett M."/>
        </authorList>
    </citation>
    <scope>NUCLEOTIDE SEQUENCE [LARGE SCALE GENOMIC DNA]</scope>
    <source>
        <strain evidence="3">Houghton</strain>
    </source>
</reference>
<proteinExistence type="predicted"/>
<dbReference type="EMBL" id="HG675718">
    <property type="protein sequence ID" value="CDJ42433.1"/>
    <property type="molecule type" value="Genomic_DNA"/>
</dbReference>
<dbReference type="InterPro" id="IPR008271">
    <property type="entry name" value="Ser/Thr_kinase_AS"/>
</dbReference>
<evidence type="ECO:0000256" key="1">
    <source>
        <dbReference type="SAM" id="MobiDB-lite"/>
    </source>
</evidence>
<evidence type="ECO:0000313" key="4">
    <source>
        <dbReference type="Proteomes" id="UP000030747"/>
    </source>
</evidence>
<feature type="region of interest" description="Disordered" evidence="1">
    <location>
        <begin position="1"/>
        <end position="99"/>
    </location>
</feature>
<dbReference type="GO" id="GO:0004672">
    <property type="term" value="F:protein kinase activity"/>
    <property type="evidence" value="ECO:0007669"/>
    <property type="project" value="InterPro"/>
</dbReference>
<dbReference type="OrthoDB" id="10378826at2759"/>
<dbReference type="AlphaFoldDB" id="U6KZU7"/>
<gene>
    <name evidence="3" type="ORF">ETH_00018455</name>
</gene>
<reference evidence="3" key="1">
    <citation type="submission" date="2013-10" db="EMBL/GenBank/DDBJ databases">
        <title>Genomic analysis of the causative agents of coccidiosis in chickens.</title>
        <authorList>
            <person name="Reid A.J."/>
            <person name="Blake D."/>
            <person name="Billington K."/>
            <person name="Browne H."/>
            <person name="Dunn M."/>
            <person name="Hung S."/>
            <person name="Kawahara F."/>
            <person name="Miranda-Saavedra D."/>
            <person name="Mourier T."/>
            <person name="Nagra H."/>
            <person name="Otto T.D."/>
            <person name="Rawlings N."/>
            <person name="Sanchez A."/>
            <person name="Sanders M."/>
            <person name="Subramaniam C."/>
            <person name="Tay Y."/>
            <person name="Dear P."/>
            <person name="Doerig C."/>
            <person name="Gruber A."/>
            <person name="Parkinson J."/>
            <person name="Shirley M."/>
            <person name="Wan K.L."/>
            <person name="Berriman M."/>
            <person name="Tomley F."/>
            <person name="Pain A."/>
        </authorList>
    </citation>
    <scope>NUCLEOTIDE SEQUENCE [LARGE SCALE GENOMIC DNA]</scope>
    <source>
        <strain evidence="3">Houghton</strain>
    </source>
</reference>
<feature type="domain" description="Protein kinase" evidence="2">
    <location>
        <begin position="256"/>
        <end position="559"/>
    </location>
</feature>
<dbReference type="Proteomes" id="UP000030747">
    <property type="component" value="Unassembled WGS sequence"/>
</dbReference>
<feature type="compositionally biased region" description="Low complexity" evidence="1">
    <location>
        <begin position="1"/>
        <end position="43"/>
    </location>
</feature>
<dbReference type="PROSITE" id="PS50011">
    <property type="entry name" value="PROTEIN_KINASE_DOM"/>
    <property type="match status" value="1"/>
</dbReference>
<dbReference type="VEuPathDB" id="ToxoDB:ETH_00018455"/>
<dbReference type="PROSITE" id="PS00108">
    <property type="entry name" value="PROTEIN_KINASE_ST"/>
    <property type="match status" value="1"/>
</dbReference>
<evidence type="ECO:0000313" key="3">
    <source>
        <dbReference type="EMBL" id="CDJ42433.1"/>
    </source>
</evidence>
<dbReference type="GO" id="GO:0005524">
    <property type="term" value="F:ATP binding"/>
    <property type="evidence" value="ECO:0007669"/>
    <property type="project" value="InterPro"/>
</dbReference>
<accession>U6KZU7</accession>
<dbReference type="RefSeq" id="XP_013233183.1">
    <property type="nucleotide sequence ID" value="XM_013377729.1"/>
</dbReference>
<dbReference type="InterPro" id="IPR000719">
    <property type="entry name" value="Prot_kinase_dom"/>
</dbReference>
<dbReference type="GeneID" id="25252825"/>
<dbReference type="VEuPathDB" id="ToxoDB:ETH2_0106400"/>
<protein>
    <recommendedName>
        <fullName evidence="2">Protein kinase domain-containing protein</fullName>
    </recommendedName>
</protein>
<name>U6KZU7_EIMTE</name>